<reference evidence="11" key="2">
    <citation type="submission" date="2025-08" db="UniProtKB">
        <authorList>
            <consortium name="RefSeq"/>
        </authorList>
    </citation>
    <scope>IDENTIFICATION</scope>
    <source>
        <tissue evidence="11">Tongue muscle</tissue>
    </source>
</reference>
<dbReference type="Pfam" id="PF05587">
    <property type="entry name" value="Anth_Ig"/>
    <property type="match status" value="1"/>
</dbReference>
<dbReference type="RefSeq" id="XP_070327085.1">
    <property type="nucleotide sequence ID" value="XM_070470984.1"/>
</dbReference>
<evidence type="ECO:0000256" key="6">
    <source>
        <dbReference type="ARBA" id="ARBA00022989"/>
    </source>
</evidence>
<feature type="domain" description="VWFA" evidence="9">
    <location>
        <begin position="79"/>
        <end position="250"/>
    </location>
</feature>
<evidence type="ECO:0000256" key="2">
    <source>
        <dbReference type="ARBA" id="ARBA00008095"/>
    </source>
</evidence>
<evidence type="ECO:0000256" key="1">
    <source>
        <dbReference type="ARBA" id="ARBA00004479"/>
    </source>
</evidence>
<evidence type="ECO:0000256" key="8">
    <source>
        <dbReference type="SAM" id="SignalP"/>
    </source>
</evidence>
<keyword evidence="4" id="KW-0479">Metal-binding</keyword>
<evidence type="ECO:0000259" key="9">
    <source>
        <dbReference type="PROSITE" id="PS50234"/>
    </source>
</evidence>
<keyword evidence="7" id="KW-0472">Membrane</keyword>
<dbReference type="Proteomes" id="UP001652640">
    <property type="component" value="Chromosome 7"/>
</dbReference>
<dbReference type="Pfam" id="PF00092">
    <property type="entry name" value="VWA"/>
    <property type="match status" value="1"/>
</dbReference>
<name>A0ABM4IH00_ODOVR</name>
<gene>
    <name evidence="11" type="primary">LOC110138455</name>
</gene>
<dbReference type="InterPro" id="IPR002035">
    <property type="entry name" value="VWF_A"/>
</dbReference>
<comment type="similarity">
    <text evidence="2">Belongs to the ATR family.</text>
</comment>
<keyword evidence="6" id="KW-1133">Transmembrane helix</keyword>
<dbReference type="PROSITE" id="PS50234">
    <property type="entry name" value="VWFA"/>
    <property type="match status" value="1"/>
</dbReference>
<dbReference type="SMART" id="SM00327">
    <property type="entry name" value="VWA"/>
    <property type="match status" value="1"/>
</dbReference>
<keyword evidence="3" id="KW-0812">Transmembrane</keyword>
<reference evidence="10" key="1">
    <citation type="journal article" date="2022" name="J. Hered.">
        <title>A De Novo Chromosome-Level Genome Assembly of the White-Tailed Deer, Odocoileus Virginianus.</title>
        <authorList>
            <person name="London E.W."/>
            <person name="Roca A.L."/>
            <person name="Novakofski J.E."/>
            <person name="Mateus-Pinilla N.E."/>
        </authorList>
    </citation>
    <scope>NUCLEOTIDE SEQUENCE [LARGE SCALE GENOMIC DNA]</scope>
</reference>
<evidence type="ECO:0000256" key="3">
    <source>
        <dbReference type="ARBA" id="ARBA00022692"/>
    </source>
</evidence>
<protein>
    <submittedName>
        <fullName evidence="11">Anthrax toxin receptor-like isoform X1</fullName>
    </submittedName>
</protein>
<dbReference type="GeneID" id="110138455"/>
<dbReference type="InterPro" id="IPR036465">
    <property type="entry name" value="vWFA_dom_sf"/>
</dbReference>
<feature type="signal peptide" evidence="8">
    <location>
        <begin position="1"/>
        <end position="26"/>
    </location>
</feature>
<comment type="subcellular location">
    <subcellularLocation>
        <location evidence="1">Membrane</location>
        <topology evidence="1">Single-pass type I membrane protein</topology>
    </subcellularLocation>
</comment>
<evidence type="ECO:0000313" key="10">
    <source>
        <dbReference type="Proteomes" id="UP001652640"/>
    </source>
</evidence>
<organism evidence="10 11">
    <name type="scientific">Odocoileus virginianus</name>
    <name type="common">White-tailed deer</name>
    <dbReference type="NCBI Taxonomy" id="9874"/>
    <lineage>
        <taxon>Eukaryota</taxon>
        <taxon>Metazoa</taxon>
        <taxon>Chordata</taxon>
        <taxon>Craniata</taxon>
        <taxon>Vertebrata</taxon>
        <taxon>Euteleostomi</taxon>
        <taxon>Mammalia</taxon>
        <taxon>Eutheria</taxon>
        <taxon>Laurasiatheria</taxon>
        <taxon>Artiodactyla</taxon>
        <taxon>Ruminantia</taxon>
        <taxon>Pecora</taxon>
        <taxon>Cervidae</taxon>
        <taxon>Odocoileinae</taxon>
        <taxon>Odocoileus</taxon>
    </lineage>
</organism>
<evidence type="ECO:0000256" key="4">
    <source>
        <dbReference type="ARBA" id="ARBA00022723"/>
    </source>
</evidence>
<evidence type="ECO:0000256" key="5">
    <source>
        <dbReference type="ARBA" id="ARBA00022729"/>
    </source>
</evidence>
<keyword evidence="10" id="KW-1185">Reference proteome</keyword>
<evidence type="ECO:0000256" key="7">
    <source>
        <dbReference type="ARBA" id="ARBA00023136"/>
    </source>
</evidence>
<feature type="chain" id="PRO_5047435497" evidence="8">
    <location>
        <begin position="27"/>
        <end position="393"/>
    </location>
</feature>
<evidence type="ECO:0000313" key="11">
    <source>
        <dbReference type="RefSeq" id="XP_070327085.1"/>
    </source>
</evidence>
<dbReference type="SUPFAM" id="SSF53300">
    <property type="entry name" value="vWA-like"/>
    <property type="match status" value="1"/>
</dbReference>
<dbReference type="PANTHER" id="PTHR16059">
    <property type="entry name" value="ANTHRAX TOXIN RECEPTOR"/>
    <property type="match status" value="1"/>
</dbReference>
<accession>A0ABM4IH00</accession>
<sequence length="393" mass="44528">MESSGPWVPGPGLSLLLLLLPPLLSAGSFQHDVLNWRNFHHLDFGWKTIHRYLSPDWGSLHRSIRSKASKLHDCDGAFDLYLVLDASNSEGNTWNEVCDLTERLLKRFTNPKLRISLITYSSVSSVLLPLTSDRNELKKGLQRLREIRPSGTRRLQDGLRKAGDEIAKVYTANKKAASMIYALTAGPLDQWTVWASQREASRFKNFKTKFYAIGMKNSQRNQLIQIVGGKTQAYEVPKPNDMEGFIISLVGNSCKQVMGGDSYYACVGESYHLGFYASGLSPDRMSEYTCRYKLDKNEVYRPSDKPRVSRLHQHSSGPCLLKWVHRTGRALPFLHSHTTQGVNGLRGLDFLWSVLYQEWFVLSLCMENLCVLNTCCIRLCLSGLYALSQLILK</sequence>
<dbReference type="Gene3D" id="3.40.50.410">
    <property type="entry name" value="von Willebrand factor, type A domain"/>
    <property type="match status" value="1"/>
</dbReference>
<keyword evidence="5 8" id="KW-0732">Signal</keyword>
<dbReference type="PANTHER" id="PTHR16059:SF13">
    <property type="entry name" value="ANTHRAX TOXIN RECEPTOR 2"/>
    <property type="match status" value="1"/>
</dbReference>
<dbReference type="InterPro" id="IPR008400">
    <property type="entry name" value="Anthrax_toxin_rcpt_extracel"/>
</dbReference>
<proteinExistence type="inferred from homology"/>